<dbReference type="Proteomes" id="UP001233314">
    <property type="component" value="Unassembled WGS sequence"/>
</dbReference>
<accession>A0ABT9AWZ7</accession>
<reference evidence="2 3" key="1">
    <citation type="submission" date="2023-07" db="EMBL/GenBank/DDBJ databases">
        <title>Nocardioides sp. nov WY-20 isolated from soil.</title>
        <authorList>
            <person name="Liu B."/>
            <person name="Wan Y."/>
        </authorList>
    </citation>
    <scope>NUCLEOTIDE SEQUENCE [LARGE SCALE GENOMIC DNA]</scope>
    <source>
        <strain evidence="2 3">WY-20</strain>
    </source>
</reference>
<proteinExistence type="predicted"/>
<feature type="domain" description="ANTAR" evidence="1">
    <location>
        <begin position="22"/>
        <end position="83"/>
    </location>
</feature>
<comment type="caution">
    <text evidence="2">The sequence shown here is derived from an EMBL/GenBank/DDBJ whole genome shotgun (WGS) entry which is preliminary data.</text>
</comment>
<evidence type="ECO:0000313" key="2">
    <source>
        <dbReference type="EMBL" id="MDO7867027.1"/>
    </source>
</evidence>
<dbReference type="EMBL" id="JAUQTA010000001">
    <property type="protein sequence ID" value="MDO7867027.1"/>
    <property type="molecule type" value="Genomic_DNA"/>
</dbReference>
<sequence>MASALAYADAALVVLLRLQAEMQPGSVLHPDLGEPLEYRAEVHQATGFLSVQASVGLTDALLLLRAHAFAGERSLLEVARDVLAGRLRIPLEEDEDD</sequence>
<dbReference type="PROSITE" id="PS50921">
    <property type="entry name" value="ANTAR"/>
    <property type="match status" value="1"/>
</dbReference>
<dbReference type="RefSeq" id="WP_305026433.1">
    <property type="nucleotide sequence ID" value="NZ_JAUQTA010000001.1"/>
</dbReference>
<evidence type="ECO:0000259" key="1">
    <source>
        <dbReference type="PROSITE" id="PS50921"/>
    </source>
</evidence>
<gene>
    <name evidence="2" type="ORF">Q5722_01470</name>
</gene>
<protein>
    <submittedName>
        <fullName evidence="2">ANTAR domain-containing protein</fullName>
    </submittedName>
</protein>
<name>A0ABT9AWZ7_9ACTN</name>
<dbReference type="InterPro" id="IPR005561">
    <property type="entry name" value="ANTAR"/>
</dbReference>
<dbReference type="SMART" id="SM01012">
    <property type="entry name" value="ANTAR"/>
    <property type="match status" value="1"/>
</dbReference>
<evidence type="ECO:0000313" key="3">
    <source>
        <dbReference type="Proteomes" id="UP001233314"/>
    </source>
</evidence>
<keyword evidence="3" id="KW-1185">Reference proteome</keyword>
<organism evidence="2 3">
    <name type="scientific">Nocardioides jiangxiensis</name>
    <dbReference type="NCBI Taxonomy" id="3064524"/>
    <lineage>
        <taxon>Bacteria</taxon>
        <taxon>Bacillati</taxon>
        <taxon>Actinomycetota</taxon>
        <taxon>Actinomycetes</taxon>
        <taxon>Propionibacteriales</taxon>
        <taxon>Nocardioidaceae</taxon>
        <taxon>Nocardioides</taxon>
    </lineage>
</organism>